<comment type="function">
    <text evidence="3">DNA-dependent RNA polymerase (RNAP) catalyzes the transcription of DNA into RNA using the four ribonucleoside triphosphates as substrates.</text>
</comment>
<keyword evidence="2 3" id="KW-0804">Transcription</keyword>
<sequence>MNAQVISSEPKEISLSITETDIGILYIIQHELLQASSTDFAGVIVKHPLTNECWMRVNSSSKPLGEIKKATDSAIKMAQEFNQLFHSKIKVN</sequence>
<dbReference type="GO" id="GO:0006351">
    <property type="term" value="P:DNA-templated transcription"/>
    <property type="evidence" value="ECO:0007669"/>
    <property type="project" value="UniProtKB-UniRule"/>
</dbReference>
<evidence type="ECO:0000256" key="1">
    <source>
        <dbReference type="ARBA" id="ARBA00022478"/>
    </source>
</evidence>
<reference evidence="5 6" key="1">
    <citation type="submission" date="2018-02" db="EMBL/GenBank/DDBJ databases">
        <title>Complete genome of Nitrosopumilus cobalaminigenes HCA1.</title>
        <authorList>
            <person name="Qin W."/>
            <person name="Zheng Y."/>
            <person name="Stahl D.A."/>
        </authorList>
    </citation>
    <scope>NUCLEOTIDE SEQUENCE [LARGE SCALE GENOMIC DNA]</scope>
    <source>
        <strain evidence="5 6">HCA1</strain>
    </source>
</reference>
<dbReference type="Gene3D" id="3.30.1360.10">
    <property type="entry name" value="RNA polymerase, RBP11-like subunit"/>
    <property type="match status" value="1"/>
</dbReference>
<dbReference type="HAMAP" id="MF_00261">
    <property type="entry name" value="RNApol_arch_Rpo11"/>
    <property type="match status" value="1"/>
</dbReference>
<dbReference type="GeneID" id="56060215"/>
<dbReference type="GO" id="GO:0000428">
    <property type="term" value="C:DNA-directed RNA polymerase complex"/>
    <property type="evidence" value="ECO:0007669"/>
    <property type="project" value="UniProtKB-KW"/>
</dbReference>
<comment type="subcellular location">
    <subcellularLocation>
        <location evidence="3">Cytoplasm</location>
    </subcellularLocation>
</comment>
<dbReference type="OrthoDB" id="6541at2157"/>
<proteinExistence type="inferred from homology"/>
<protein>
    <recommendedName>
        <fullName evidence="3">DNA-directed RNA polymerase subunit Rpo11</fullName>
        <ecNumber evidence="3">2.7.7.6</ecNumber>
    </recommendedName>
    <alternativeName>
        <fullName evidence="3">DNA-directed RNA polymerase subunit L</fullName>
    </alternativeName>
</protein>
<evidence type="ECO:0000259" key="4">
    <source>
        <dbReference type="Pfam" id="PF13656"/>
    </source>
</evidence>
<comment type="similarity">
    <text evidence="3">Belongs to the archaeal Rpo11/eukaryotic RPB11/RPC19 RNA polymerase subunit family.</text>
</comment>
<evidence type="ECO:0000313" key="6">
    <source>
        <dbReference type="Proteomes" id="UP000509771"/>
    </source>
</evidence>
<dbReference type="GO" id="GO:0046983">
    <property type="term" value="F:protein dimerization activity"/>
    <property type="evidence" value="ECO:0007669"/>
    <property type="project" value="InterPro"/>
</dbReference>
<dbReference type="RefSeq" id="WP_179360800.1">
    <property type="nucleotide sequence ID" value="NZ_CP026993.1"/>
</dbReference>
<keyword evidence="3" id="KW-0808">Transferase</keyword>
<dbReference type="GO" id="GO:0003899">
    <property type="term" value="F:DNA-directed RNA polymerase activity"/>
    <property type="evidence" value="ECO:0007669"/>
    <property type="project" value="UniProtKB-UniRule"/>
</dbReference>
<name>A0A7D5R3G5_9ARCH</name>
<evidence type="ECO:0000256" key="2">
    <source>
        <dbReference type="ARBA" id="ARBA00023163"/>
    </source>
</evidence>
<keyword evidence="3" id="KW-0963">Cytoplasm</keyword>
<accession>A0A7D5R3G5</accession>
<evidence type="ECO:0000313" key="5">
    <source>
        <dbReference type="EMBL" id="QLH03679.1"/>
    </source>
</evidence>
<dbReference type="InterPro" id="IPR022905">
    <property type="entry name" value="Rpo11-like"/>
</dbReference>
<dbReference type="KEGG" id="ncl:C5F47_09075"/>
<dbReference type="EMBL" id="CP026993">
    <property type="protein sequence ID" value="QLH03679.1"/>
    <property type="molecule type" value="Genomic_DNA"/>
</dbReference>
<dbReference type="InterPro" id="IPR036603">
    <property type="entry name" value="RBP11-like"/>
</dbReference>
<gene>
    <name evidence="3" type="primary">rpo11</name>
    <name evidence="3" type="synonym">rpoL</name>
    <name evidence="5" type="ORF">C5F47_09075</name>
</gene>
<keyword evidence="6" id="KW-1185">Reference proteome</keyword>
<dbReference type="GO" id="GO:0005737">
    <property type="term" value="C:cytoplasm"/>
    <property type="evidence" value="ECO:0007669"/>
    <property type="project" value="UniProtKB-SubCell"/>
</dbReference>
<keyword evidence="1 3" id="KW-0240">DNA-directed RNA polymerase</keyword>
<feature type="domain" description="DNA-directed RNA polymerase RBP11-like dimerisation" evidence="4">
    <location>
        <begin position="13"/>
        <end position="82"/>
    </location>
</feature>
<dbReference type="EC" id="2.7.7.6" evidence="3"/>
<keyword evidence="3" id="KW-0548">Nucleotidyltransferase</keyword>
<organism evidence="5 6">
    <name type="scientific">Nitrosopumilus cobalaminigenes</name>
    <dbReference type="NCBI Taxonomy" id="1470066"/>
    <lineage>
        <taxon>Archaea</taxon>
        <taxon>Nitrososphaerota</taxon>
        <taxon>Nitrososphaeria</taxon>
        <taxon>Nitrosopumilales</taxon>
        <taxon>Nitrosopumilaceae</taxon>
        <taxon>Nitrosopumilus</taxon>
    </lineage>
</organism>
<comment type="subunit">
    <text evidence="3">Part of the RNA polymerase complex.</text>
</comment>
<dbReference type="InterPro" id="IPR009025">
    <property type="entry name" value="RBP11-like_dimer"/>
</dbReference>
<dbReference type="SUPFAM" id="SSF55257">
    <property type="entry name" value="RBP11-like subunits of RNA polymerase"/>
    <property type="match status" value="1"/>
</dbReference>
<dbReference type="AlphaFoldDB" id="A0A7D5R3G5"/>
<evidence type="ECO:0000256" key="3">
    <source>
        <dbReference type="HAMAP-Rule" id="MF_00261"/>
    </source>
</evidence>
<dbReference type="Proteomes" id="UP000509771">
    <property type="component" value="Chromosome"/>
</dbReference>
<comment type="catalytic activity">
    <reaction evidence="3">
        <text>RNA(n) + a ribonucleoside 5'-triphosphate = RNA(n+1) + diphosphate</text>
        <dbReference type="Rhea" id="RHEA:21248"/>
        <dbReference type="Rhea" id="RHEA-COMP:14527"/>
        <dbReference type="Rhea" id="RHEA-COMP:17342"/>
        <dbReference type="ChEBI" id="CHEBI:33019"/>
        <dbReference type="ChEBI" id="CHEBI:61557"/>
        <dbReference type="ChEBI" id="CHEBI:140395"/>
        <dbReference type="EC" id="2.7.7.6"/>
    </reaction>
</comment>
<dbReference type="Pfam" id="PF13656">
    <property type="entry name" value="RNA_pol_L_2"/>
    <property type="match status" value="1"/>
</dbReference>